<dbReference type="PANTHER" id="PTHR33204">
    <property type="entry name" value="TRANSCRIPTIONAL REGULATOR, MARR FAMILY"/>
    <property type="match status" value="1"/>
</dbReference>
<keyword evidence="6" id="KW-0614">Plasmid</keyword>
<reference evidence="6 7" key="1">
    <citation type="submission" date="2014-07" db="EMBL/GenBank/DDBJ databases">
        <title>Genome Sequence of Rhodococcus opacus Strain R7, a Biodegrader of Mono- and Polycyclic Aromatic Hydrocarbons.</title>
        <authorList>
            <person name="Di Gennaro P."/>
            <person name="Zampolli J."/>
            <person name="Presti I."/>
            <person name="Cappelletti M."/>
            <person name="D'Ursi P."/>
            <person name="Orro A."/>
            <person name="Mezzelani A."/>
            <person name="Milanesi L."/>
        </authorList>
    </citation>
    <scope>NUCLEOTIDE SEQUENCE [LARGE SCALE GENOMIC DNA]</scope>
    <source>
        <strain evidence="6 7">R7</strain>
        <plasmid evidence="6">pPDG1</plasmid>
    </source>
</reference>
<gene>
    <name evidence="6" type="ORF">EP51_39575</name>
</gene>
<dbReference type="InterPro" id="IPR011991">
    <property type="entry name" value="ArsR-like_HTH"/>
</dbReference>
<evidence type="ECO:0000259" key="5">
    <source>
        <dbReference type="PROSITE" id="PS51118"/>
    </source>
</evidence>
<dbReference type="InterPro" id="IPR036390">
    <property type="entry name" value="WH_DNA-bd_sf"/>
</dbReference>
<dbReference type="Proteomes" id="UP000028488">
    <property type="component" value="Plasmid pPDG1"/>
</dbReference>
<keyword evidence="1" id="KW-0805">Transcription regulation</keyword>
<accession>A0A076F3P2</accession>
<sequence length="156" mass="17906">MHWLDYSTDNCSIQRTLDVVGDKWSMIVLRELFNGVCRFDQIRWHTGISEPVLSNRLRRLVDAEVLETVPYRESGRRTRQEYRLTTKGRGLYPVLIALMQWGDQYRIDPEGPAVTVQHRECGNPVEAIVRCTGGHDLQHPRDAQAVPGPAARALQR</sequence>
<dbReference type="AlphaFoldDB" id="A0A076F3P2"/>
<proteinExistence type="predicted"/>
<evidence type="ECO:0000313" key="6">
    <source>
        <dbReference type="EMBL" id="AII10404.1"/>
    </source>
</evidence>
<dbReference type="Gene3D" id="1.10.10.10">
    <property type="entry name" value="Winged helix-like DNA-binding domain superfamily/Winged helix DNA-binding domain"/>
    <property type="match status" value="1"/>
</dbReference>
<keyword evidence="3" id="KW-0804">Transcription</keyword>
<organism evidence="6 7">
    <name type="scientific">Rhodococcus opacus</name>
    <name type="common">Nocardia opaca</name>
    <dbReference type="NCBI Taxonomy" id="37919"/>
    <lineage>
        <taxon>Bacteria</taxon>
        <taxon>Bacillati</taxon>
        <taxon>Actinomycetota</taxon>
        <taxon>Actinomycetes</taxon>
        <taxon>Mycobacteriales</taxon>
        <taxon>Nocardiaceae</taxon>
        <taxon>Rhodococcus</taxon>
    </lineage>
</organism>
<dbReference type="RefSeq" id="WP_037235752.1">
    <property type="nucleotide sequence ID" value="NZ_CP008948.1"/>
</dbReference>
<geneLocation type="plasmid" evidence="6 7">
    <name>pPDG1</name>
</geneLocation>
<dbReference type="InterPro" id="IPR002577">
    <property type="entry name" value="HTH_HxlR"/>
</dbReference>
<name>A0A076F3P2_RHOOP</name>
<keyword evidence="2" id="KW-0238">DNA-binding</keyword>
<dbReference type="InterPro" id="IPR036388">
    <property type="entry name" value="WH-like_DNA-bd_sf"/>
</dbReference>
<evidence type="ECO:0000256" key="1">
    <source>
        <dbReference type="ARBA" id="ARBA00023015"/>
    </source>
</evidence>
<dbReference type="CDD" id="cd00090">
    <property type="entry name" value="HTH_ARSR"/>
    <property type="match status" value="1"/>
</dbReference>
<evidence type="ECO:0000256" key="2">
    <source>
        <dbReference type="ARBA" id="ARBA00023125"/>
    </source>
</evidence>
<dbReference type="SUPFAM" id="SSF46785">
    <property type="entry name" value="Winged helix' DNA-binding domain"/>
    <property type="match status" value="1"/>
</dbReference>
<dbReference type="Pfam" id="PF01638">
    <property type="entry name" value="HxlR"/>
    <property type="match status" value="1"/>
</dbReference>
<evidence type="ECO:0000313" key="7">
    <source>
        <dbReference type="Proteomes" id="UP000028488"/>
    </source>
</evidence>
<evidence type="ECO:0000256" key="3">
    <source>
        <dbReference type="ARBA" id="ARBA00023163"/>
    </source>
</evidence>
<dbReference type="EMBL" id="CP008948">
    <property type="protein sequence ID" value="AII10404.1"/>
    <property type="molecule type" value="Genomic_DNA"/>
</dbReference>
<dbReference type="PROSITE" id="PS51118">
    <property type="entry name" value="HTH_HXLR"/>
    <property type="match status" value="1"/>
</dbReference>
<dbReference type="GO" id="GO:0003677">
    <property type="term" value="F:DNA binding"/>
    <property type="evidence" value="ECO:0007669"/>
    <property type="project" value="UniProtKB-KW"/>
</dbReference>
<feature type="domain" description="HTH hxlR-type" evidence="5">
    <location>
        <begin position="11"/>
        <end position="110"/>
    </location>
</feature>
<feature type="region of interest" description="Disordered" evidence="4">
    <location>
        <begin position="136"/>
        <end position="156"/>
    </location>
</feature>
<dbReference type="PANTHER" id="PTHR33204:SF18">
    <property type="entry name" value="TRANSCRIPTIONAL REGULATORY PROTEIN"/>
    <property type="match status" value="1"/>
</dbReference>
<protein>
    <submittedName>
        <fullName evidence="6">Transcriptional regulator</fullName>
    </submittedName>
</protein>
<evidence type="ECO:0000256" key="4">
    <source>
        <dbReference type="SAM" id="MobiDB-lite"/>
    </source>
</evidence>